<dbReference type="GO" id="GO:0000103">
    <property type="term" value="P:sulfate assimilation"/>
    <property type="evidence" value="ECO:0007669"/>
    <property type="project" value="TreeGrafter"/>
</dbReference>
<keyword evidence="9" id="KW-1185">Reference proteome</keyword>
<dbReference type="OrthoDB" id="9785695at2"/>
<dbReference type="HAMAP" id="MF_02095">
    <property type="entry name" value="CysQ"/>
    <property type="match status" value="1"/>
</dbReference>
<dbReference type="SUPFAM" id="SSF56655">
    <property type="entry name" value="Carbohydrate phosphatase"/>
    <property type="match status" value="1"/>
</dbReference>
<keyword evidence="6 7" id="KW-0479">Metal-binding</keyword>
<dbReference type="InterPro" id="IPR050725">
    <property type="entry name" value="CysQ/Inositol_MonoPase"/>
</dbReference>
<dbReference type="Proteomes" id="UP000198461">
    <property type="component" value="Unassembled WGS sequence"/>
</dbReference>
<feature type="binding site" evidence="7">
    <location>
        <position position="217"/>
    </location>
    <ligand>
        <name>Mg(2+)</name>
        <dbReference type="ChEBI" id="CHEBI:18420"/>
        <label>1</label>
        <note>catalytic</note>
    </ligand>
</feature>
<accession>A0A1N6GBC1</accession>
<dbReference type="GO" id="GO:0046854">
    <property type="term" value="P:phosphatidylinositol phosphate biosynthetic process"/>
    <property type="evidence" value="ECO:0007669"/>
    <property type="project" value="InterPro"/>
</dbReference>
<protein>
    <recommendedName>
        <fullName evidence="6">3'(2'),5'-bisphosphate nucleotidase CysQ</fullName>
        <ecNumber evidence="6">3.1.3.7</ecNumber>
    </recommendedName>
    <alternativeName>
        <fullName evidence="6">3'(2'),5-bisphosphonucleoside 3'(2')-phosphohydrolase</fullName>
    </alternativeName>
    <alternativeName>
        <fullName evidence="6">3'-phosphoadenosine 5'-phosphate phosphatase</fullName>
        <shortName evidence="6">PAP phosphatase</shortName>
    </alternativeName>
</protein>
<dbReference type="GO" id="GO:0008441">
    <property type="term" value="F:3'(2'),5'-bisphosphate nucleotidase activity"/>
    <property type="evidence" value="ECO:0007669"/>
    <property type="project" value="UniProtKB-UniRule"/>
</dbReference>
<feature type="binding site" evidence="7">
    <location>
        <position position="92"/>
    </location>
    <ligand>
        <name>Mg(2+)</name>
        <dbReference type="ChEBI" id="CHEBI:18420"/>
        <label>1</label>
        <note>catalytic</note>
    </ligand>
</feature>
<dbReference type="PANTHER" id="PTHR43028:SF5">
    <property type="entry name" value="3'(2'),5'-BISPHOSPHATE NUCLEOTIDASE 1"/>
    <property type="match status" value="1"/>
</dbReference>
<feature type="binding site" evidence="7">
    <location>
        <position position="71"/>
    </location>
    <ligand>
        <name>Mg(2+)</name>
        <dbReference type="ChEBI" id="CHEBI:18420"/>
        <label>1</label>
        <note>catalytic</note>
    </ligand>
</feature>
<evidence type="ECO:0000256" key="2">
    <source>
        <dbReference type="ARBA" id="ARBA00022475"/>
    </source>
</evidence>
<dbReference type="STRING" id="364032.SAMN05443662_1270"/>
<feature type="binding site" evidence="6">
    <location>
        <position position="217"/>
    </location>
    <ligand>
        <name>Mg(2+)</name>
        <dbReference type="ChEBI" id="CHEBI:18420"/>
        <label>2</label>
    </ligand>
</feature>
<evidence type="ECO:0000313" key="8">
    <source>
        <dbReference type="EMBL" id="SIO04818.1"/>
    </source>
</evidence>
<dbReference type="InterPro" id="IPR000760">
    <property type="entry name" value="Inositol_monophosphatase-like"/>
</dbReference>
<name>A0A1N6GBC1_9GAMM</name>
<evidence type="ECO:0000256" key="1">
    <source>
        <dbReference type="ARBA" id="ARBA00005289"/>
    </source>
</evidence>
<comment type="subcellular location">
    <subcellularLocation>
        <location evidence="6">Cell inner membrane</location>
        <topology evidence="6">Peripheral membrane protein</topology>
        <orientation evidence="6">Cytoplasmic side</orientation>
    </subcellularLocation>
</comment>
<sequence>MNNVDLRLWLPQVCALAEKAGASILEIYRSHDYDTTRKTDGSPVTTADTAADAIIIAGLQALTPDIPVVTEETLAEIPFERRRDWRTYWLVDPLDGTREFLARTDEFSVNIGLVVDGKPVLGVVYGPCLDTLYFGGPLLGAWRQQGAHVTPIRARKTLLAPARVAMSRRHGKRADAFAEALPVPTETVHMGSALKTCLVASGEADYYPRFGPTSYWDTAAGHAVLRAAGGDIVDMHGQPLRYVQSEDLLNPFFIARGPVIPAEALAVAAQLAAQG</sequence>
<keyword evidence="6 7" id="KW-0460">Magnesium</keyword>
<feature type="binding site" evidence="6">
    <location>
        <begin position="94"/>
        <end position="97"/>
    </location>
    <ligand>
        <name>substrate</name>
    </ligand>
</feature>
<feature type="binding site" evidence="6">
    <location>
        <position position="71"/>
    </location>
    <ligand>
        <name>Mg(2+)</name>
        <dbReference type="ChEBI" id="CHEBI:18420"/>
        <label>1</label>
    </ligand>
</feature>
<feature type="binding site" evidence="7">
    <location>
        <position position="94"/>
    </location>
    <ligand>
        <name>Mg(2+)</name>
        <dbReference type="ChEBI" id="CHEBI:18420"/>
        <label>1</label>
        <note>catalytic</note>
    </ligand>
</feature>
<comment type="function">
    <text evidence="6">Converts adenosine-3',5'-bisphosphate (PAP) to AMP.</text>
</comment>
<dbReference type="EC" id="3.1.3.7" evidence="6"/>
<evidence type="ECO:0000313" key="9">
    <source>
        <dbReference type="Proteomes" id="UP000198461"/>
    </source>
</evidence>
<keyword evidence="3 6" id="KW-0997">Cell inner membrane</keyword>
<dbReference type="PRINTS" id="PR00377">
    <property type="entry name" value="IMPHPHTASES"/>
</dbReference>
<keyword evidence="2 6" id="KW-1003">Cell membrane</keyword>
<dbReference type="NCBIfam" id="TIGR01331">
    <property type="entry name" value="bisphos_cysQ"/>
    <property type="match status" value="1"/>
</dbReference>
<dbReference type="EMBL" id="FSRE01000003">
    <property type="protein sequence ID" value="SIO04818.1"/>
    <property type="molecule type" value="Genomic_DNA"/>
</dbReference>
<dbReference type="AlphaFoldDB" id="A0A1N6GBC1"/>
<dbReference type="CDD" id="cd01638">
    <property type="entry name" value="CysQ"/>
    <property type="match status" value="1"/>
</dbReference>
<comment type="catalytic activity">
    <reaction evidence="6">
        <text>adenosine 3',5'-bisphosphate + H2O = AMP + phosphate</text>
        <dbReference type="Rhea" id="RHEA:10040"/>
        <dbReference type="ChEBI" id="CHEBI:15377"/>
        <dbReference type="ChEBI" id="CHEBI:43474"/>
        <dbReference type="ChEBI" id="CHEBI:58343"/>
        <dbReference type="ChEBI" id="CHEBI:456215"/>
        <dbReference type="EC" id="3.1.3.7"/>
    </reaction>
</comment>
<dbReference type="PANTHER" id="PTHR43028">
    <property type="entry name" value="3'(2'),5'-BISPHOSPHATE NUCLEOTIDASE 1"/>
    <property type="match status" value="1"/>
</dbReference>
<feature type="binding site" evidence="6">
    <location>
        <position position="217"/>
    </location>
    <ligand>
        <name>substrate</name>
    </ligand>
</feature>
<dbReference type="RefSeq" id="WP_074201555.1">
    <property type="nucleotide sequence ID" value="NZ_FSRE01000003.1"/>
</dbReference>
<feature type="binding site" evidence="6">
    <location>
        <position position="71"/>
    </location>
    <ligand>
        <name>substrate</name>
    </ligand>
</feature>
<proteinExistence type="inferred from homology"/>
<dbReference type="Gene3D" id="3.30.540.10">
    <property type="entry name" value="Fructose-1,6-Bisphosphatase, subunit A, domain 1"/>
    <property type="match status" value="1"/>
</dbReference>
<evidence type="ECO:0000256" key="3">
    <source>
        <dbReference type="ARBA" id="ARBA00022519"/>
    </source>
</evidence>
<dbReference type="GO" id="GO:0000287">
    <property type="term" value="F:magnesium ion binding"/>
    <property type="evidence" value="ECO:0007669"/>
    <property type="project" value="UniProtKB-UniRule"/>
</dbReference>
<keyword evidence="5 6" id="KW-0472">Membrane</keyword>
<evidence type="ECO:0000256" key="5">
    <source>
        <dbReference type="ARBA" id="ARBA00023136"/>
    </source>
</evidence>
<feature type="binding site" evidence="7">
    <location>
        <position position="95"/>
    </location>
    <ligand>
        <name>Mg(2+)</name>
        <dbReference type="ChEBI" id="CHEBI:18420"/>
        <label>1</label>
        <note>catalytic</note>
    </ligand>
</feature>
<evidence type="ECO:0000256" key="4">
    <source>
        <dbReference type="ARBA" id="ARBA00022801"/>
    </source>
</evidence>
<feature type="binding site" evidence="6">
    <location>
        <position position="94"/>
    </location>
    <ligand>
        <name>Mg(2+)</name>
        <dbReference type="ChEBI" id="CHEBI:18420"/>
        <label>1</label>
    </ligand>
</feature>
<keyword evidence="4 6" id="KW-0378">Hydrolase</keyword>
<evidence type="ECO:0000256" key="7">
    <source>
        <dbReference type="PIRSR" id="PIRSR600760-2"/>
    </source>
</evidence>
<dbReference type="GO" id="GO:0005886">
    <property type="term" value="C:plasma membrane"/>
    <property type="evidence" value="ECO:0007669"/>
    <property type="project" value="UniProtKB-SubCell"/>
</dbReference>
<dbReference type="InterPro" id="IPR006240">
    <property type="entry name" value="CysQ"/>
</dbReference>
<comment type="cofactor">
    <cofactor evidence="6 7">
        <name>Mg(2+)</name>
        <dbReference type="ChEBI" id="CHEBI:18420"/>
    </cofactor>
</comment>
<dbReference type="GO" id="GO:0050427">
    <property type="term" value="P:3'-phosphoadenosine 5'-phosphosulfate metabolic process"/>
    <property type="evidence" value="ECO:0007669"/>
    <property type="project" value="TreeGrafter"/>
</dbReference>
<organism evidence="8 9">
    <name type="scientific">Sulfurivirga caldicuralii</name>
    <dbReference type="NCBI Taxonomy" id="364032"/>
    <lineage>
        <taxon>Bacteria</taxon>
        <taxon>Pseudomonadati</taxon>
        <taxon>Pseudomonadota</taxon>
        <taxon>Gammaproteobacteria</taxon>
        <taxon>Thiotrichales</taxon>
        <taxon>Piscirickettsiaceae</taxon>
        <taxon>Sulfurivirga</taxon>
    </lineage>
</organism>
<reference evidence="8 9" key="1">
    <citation type="submission" date="2016-11" db="EMBL/GenBank/DDBJ databases">
        <authorList>
            <person name="Jaros S."/>
            <person name="Januszkiewicz K."/>
            <person name="Wedrychowicz H."/>
        </authorList>
    </citation>
    <scope>NUCLEOTIDE SEQUENCE [LARGE SCALE GENOMIC DNA]</scope>
    <source>
        <strain evidence="8 9">DSM 17737</strain>
    </source>
</reference>
<feature type="binding site" evidence="6">
    <location>
        <position position="92"/>
    </location>
    <ligand>
        <name>Mg(2+)</name>
        <dbReference type="ChEBI" id="CHEBI:18420"/>
        <label>1</label>
    </ligand>
</feature>
<gene>
    <name evidence="6" type="primary">cysQ</name>
    <name evidence="8" type="ORF">SAMN05443662_1270</name>
</gene>
<dbReference type="Gene3D" id="3.40.190.80">
    <property type="match status" value="1"/>
</dbReference>
<comment type="similarity">
    <text evidence="1 6">Belongs to the inositol monophosphatase superfamily. CysQ family.</text>
</comment>
<dbReference type="Pfam" id="PF00459">
    <property type="entry name" value="Inositol_P"/>
    <property type="match status" value="1"/>
</dbReference>
<dbReference type="InterPro" id="IPR020550">
    <property type="entry name" value="Inositol_monophosphatase_CS"/>
</dbReference>
<feature type="binding site" evidence="6">
    <location>
        <position position="95"/>
    </location>
    <ligand>
        <name>Mg(2+)</name>
        <dbReference type="ChEBI" id="CHEBI:18420"/>
        <label>2</label>
    </ligand>
</feature>
<feature type="binding site" evidence="6">
    <location>
        <position position="92"/>
    </location>
    <ligand>
        <name>Mg(2+)</name>
        <dbReference type="ChEBI" id="CHEBI:18420"/>
        <label>2</label>
    </ligand>
</feature>
<evidence type="ECO:0000256" key="6">
    <source>
        <dbReference type="HAMAP-Rule" id="MF_02095"/>
    </source>
</evidence>
<dbReference type="PROSITE" id="PS00630">
    <property type="entry name" value="IMP_2"/>
    <property type="match status" value="1"/>
</dbReference>